<dbReference type="PANTHER" id="PTHR43283:SF3">
    <property type="entry name" value="BETA-LACTAMASE FAMILY PROTEIN (AFU_ORTHOLOGUE AFUA_5G07500)"/>
    <property type="match status" value="1"/>
</dbReference>
<proteinExistence type="predicted"/>
<name>A0A5P6NCB2_9SPHN</name>
<dbReference type="Proteomes" id="UP000325385">
    <property type="component" value="Chromosome"/>
</dbReference>
<feature type="domain" description="Beta-lactamase-related" evidence="2">
    <location>
        <begin position="50"/>
        <end position="351"/>
    </location>
</feature>
<evidence type="ECO:0000256" key="1">
    <source>
        <dbReference type="SAM" id="SignalP"/>
    </source>
</evidence>
<dbReference type="InterPro" id="IPR050789">
    <property type="entry name" value="Diverse_Enzym_Activities"/>
</dbReference>
<dbReference type="Pfam" id="PF00144">
    <property type="entry name" value="Beta-lactamase"/>
    <property type="match status" value="1"/>
</dbReference>
<organism evidence="3 4">
    <name type="scientific">Qipengyuania flava</name>
    <dbReference type="NCBI Taxonomy" id="192812"/>
    <lineage>
        <taxon>Bacteria</taxon>
        <taxon>Pseudomonadati</taxon>
        <taxon>Pseudomonadota</taxon>
        <taxon>Alphaproteobacteria</taxon>
        <taxon>Sphingomonadales</taxon>
        <taxon>Erythrobacteraceae</taxon>
        <taxon>Qipengyuania</taxon>
    </lineage>
</organism>
<feature type="signal peptide" evidence="1">
    <location>
        <begin position="1"/>
        <end position="40"/>
    </location>
</feature>
<dbReference type="Gene3D" id="3.40.710.10">
    <property type="entry name" value="DD-peptidase/beta-lactamase superfamily"/>
    <property type="match status" value="1"/>
</dbReference>
<accession>A0A5P6NCB2</accession>
<keyword evidence="1" id="KW-0732">Signal</keyword>
<reference evidence="4" key="1">
    <citation type="submission" date="2018-09" db="EMBL/GenBank/DDBJ databases">
        <title>Nocardia yunnanensis sp. nov., an actinomycete isolated from a soil sample.</title>
        <authorList>
            <person name="Zhang J."/>
        </authorList>
    </citation>
    <scope>NUCLEOTIDE SEQUENCE [LARGE SCALE GENOMIC DNA]</scope>
    <source>
        <strain evidence="4">21-3</strain>
    </source>
</reference>
<evidence type="ECO:0000313" key="4">
    <source>
        <dbReference type="Proteomes" id="UP000325385"/>
    </source>
</evidence>
<evidence type="ECO:0000313" key="3">
    <source>
        <dbReference type="EMBL" id="QFI63538.1"/>
    </source>
</evidence>
<dbReference type="InterPro" id="IPR001466">
    <property type="entry name" value="Beta-lactam-related"/>
</dbReference>
<dbReference type="AlphaFoldDB" id="A0A5P6NCB2"/>
<dbReference type="PANTHER" id="PTHR43283">
    <property type="entry name" value="BETA-LACTAMASE-RELATED"/>
    <property type="match status" value="1"/>
</dbReference>
<dbReference type="EMBL" id="CP032228">
    <property type="protein sequence ID" value="QFI63538.1"/>
    <property type="molecule type" value="Genomic_DNA"/>
</dbReference>
<dbReference type="InterPro" id="IPR012338">
    <property type="entry name" value="Beta-lactam/transpept-like"/>
</dbReference>
<protein>
    <submittedName>
        <fullName evidence="3">Class A beta-lactamase-related serine hydrolase</fullName>
    </submittedName>
</protein>
<evidence type="ECO:0000259" key="2">
    <source>
        <dbReference type="Pfam" id="PF00144"/>
    </source>
</evidence>
<feature type="chain" id="PRO_5024850450" evidence="1">
    <location>
        <begin position="41"/>
        <end position="379"/>
    </location>
</feature>
<dbReference type="SUPFAM" id="SSF56601">
    <property type="entry name" value="beta-lactamase/transpeptidase-like"/>
    <property type="match status" value="1"/>
</dbReference>
<gene>
    <name evidence="3" type="ORF">D0Y83_09845</name>
</gene>
<dbReference type="GO" id="GO:0016787">
    <property type="term" value="F:hydrolase activity"/>
    <property type="evidence" value="ECO:0007669"/>
    <property type="project" value="UniProtKB-KW"/>
</dbReference>
<keyword evidence="3" id="KW-0378">Hydrolase</keyword>
<sequence length="379" mass="41049">MASRYSASTASSGRSPGDRNVRILCLLAVLLLPSATSAQASDPADEFASFDRFLGEFREDNSVPALSAVIVRDGQIAWEGYYGWADDEGEVPTSADTTYKIASTTKPIAATAVVAEALAGGLSLDLPMSADEGFADTCEWLSQSPIPFGSGSEDRYGNAVAAMDCAKPLTLSQMLDMRANGDAFVYNPIAYARIDRAILGAGGRDLRAIVRDRVAEPAGMRDVALGWRDPEGGDALRFLAPPFHPVDGRLVKQVLPDDDFRAAAGIIASPRQIAAFDIAFDAGALVPPVMIRELVEAEISPLGDYRRGWWLEDWQGQRLMWHSGWNEKKGSALYLKVPDKHLTLIVLANTEAIWWGNSLVKAEVAESPIARRFLEQFAS</sequence>